<protein>
    <submittedName>
        <fullName evidence="2">A1 Propeptide</fullName>
    </submittedName>
</protein>
<feature type="signal peptide" evidence="1">
    <location>
        <begin position="1"/>
        <end position="15"/>
    </location>
</feature>
<accession>A0A0B1SDP8</accession>
<keyword evidence="1" id="KW-0732">Signal</keyword>
<name>A0A0B1SDP8_OESDE</name>
<dbReference type="AlphaFoldDB" id="A0A0B1SDP8"/>
<dbReference type="Proteomes" id="UP000053660">
    <property type="component" value="Unassembled WGS sequence"/>
</dbReference>
<evidence type="ECO:0000256" key="1">
    <source>
        <dbReference type="SAM" id="SignalP"/>
    </source>
</evidence>
<organism evidence="2 3">
    <name type="scientific">Oesophagostomum dentatum</name>
    <name type="common">Nodular worm</name>
    <dbReference type="NCBI Taxonomy" id="61180"/>
    <lineage>
        <taxon>Eukaryota</taxon>
        <taxon>Metazoa</taxon>
        <taxon>Ecdysozoa</taxon>
        <taxon>Nematoda</taxon>
        <taxon>Chromadorea</taxon>
        <taxon>Rhabditida</taxon>
        <taxon>Rhabditina</taxon>
        <taxon>Rhabditomorpha</taxon>
        <taxon>Strongyloidea</taxon>
        <taxon>Strongylidae</taxon>
        <taxon>Oesophagostomum</taxon>
    </lineage>
</organism>
<dbReference type="EMBL" id="KN590888">
    <property type="protein sequence ID" value="KHJ81350.1"/>
    <property type="molecule type" value="Genomic_DNA"/>
</dbReference>
<evidence type="ECO:0000313" key="2">
    <source>
        <dbReference type="EMBL" id="KHJ81350.1"/>
    </source>
</evidence>
<keyword evidence="3" id="KW-1185">Reference proteome</keyword>
<reference evidence="2 3" key="1">
    <citation type="submission" date="2014-03" db="EMBL/GenBank/DDBJ databases">
        <title>Draft genome of the hookworm Oesophagostomum dentatum.</title>
        <authorList>
            <person name="Mitreva M."/>
        </authorList>
    </citation>
    <scope>NUCLEOTIDE SEQUENCE [LARGE SCALE GENOMIC DNA]</scope>
    <source>
        <strain evidence="2 3">OD-Hann</strain>
    </source>
</reference>
<feature type="chain" id="PRO_5012339234" evidence="1">
    <location>
        <begin position="16"/>
        <end position="99"/>
    </location>
</feature>
<gene>
    <name evidence="2" type="ORF">OESDEN_18964</name>
</gene>
<evidence type="ECO:0000313" key="3">
    <source>
        <dbReference type="Proteomes" id="UP000053660"/>
    </source>
</evidence>
<sequence length="99" mass="11567">MWPILVLLAVLSCEGAKVYQMPLTKIDSPRVTMMRSGVWAKFLKNRNAERMKMTKTANDFKQRVSVRKTICFIVKYARQVVLRILFHIISRMMGFEGEL</sequence>
<proteinExistence type="predicted"/>